<organism evidence="2 3">
    <name type="scientific">Pseudonocardia ailaonensis</name>
    <dbReference type="NCBI Taxonomy" id="367279"/>
    <lineage>
        <taxon>Bacteria</taxon>
        <taxon>Bacillati</taxon>
        <taxon>Actinomycetota</taxon>
        <taxon>Actinomycetes</taxon>
        <taxon>Pseudonocardiales</taxon>
        <taxon>Pseudonocardiaceae</taxon>
        <taxon>Pseudonocardia</taxon>
    </lineage>
</organism>
<gene>
    <name evidence="2" type="ORF">GCM10009836_43580</name>
</gene>
<comment type="caution">
    <text evidence="2">The sequence shown here is derived from an EMBL/GenBank/DDBJ whole genome shotgun (WGS) entry which is preliminary data.</text>
</comment>
<evidence type="ECO:0000256" key="1">
    <source>
        <dbReference type="SAM" id="Phobius"/>
    </source>
</evidence>
<dbReference type="EMBL" id="BAAAQK010000017">
    <property type="protein sequence ID" value="GAA1858648.1"/>
    <property type="molecule type" value="Genomic_DNA"/>
</dbReference>
<reference evidence="2 3" key="1">
    <citation type="journal article" date="2019" name="Int. J. Syst. Evol. Microbiol.">
        <title>The Global Catalogue of Microorganisms (GCM) 10K type strain sequencing project: providing services to taxonomists for standard genome sequencing and annotation.</title>
        <authorList>
            <consortium name="The Broad Institute Genomics Platform"/>
            <consortium name="The Broad Institute Genome Sequencing Center for Infectious Disease"/>
            <person name="Wu L."/>
            <person name="Ma J."/>
        </authorList>
    </citation>
    <scope>NUCLEOTIDE SEQUENCE [LARGE SCALE GENOMIC DNA]</scope>
    <source>
        <strain evidence="2 3">JCM 16009</strain>
    </source>
</reference>
<protein>
    <submittedName>
        <fullName evidence="2">Uncharacterized protein</fullName>
    </submittedName>
</protein>
<evidence type="ECO:0000313" key="2">
    <source>
        <dbReference type="EMBL" id="GAA1858648.1"/>
    </source>
</evidence>
<proteinExistence type="predicted"/>
<keyword evidence="1" id="KW-0812">Transmembrane</keyword>
<dbReference type="Proteomes" id="UP001500449">
    <property type="component" value="Unassembled WGS sequence"/>
</dbReference>
<accession>A0ABN2N992</accession>
<sequence length="88" mass="9448">MMGLHRSTEATLIHVVVTVVTLAAGVAAVVPTVEFWSNTVGLVLLGVGALWIVVALVRRELRIRRRLAAIRAEAPPATAPKSWNREAA</sequence>
<feature type="transmembrane region" description="Helical" evidence="1">
    <location>
        <begin position="36"/>
        <end position="57"/>
    </location>
</feature>
<feature type="transmembrane region" description="Helical" evidence="1">
    <location>
        <begin position="12"/>
        <end position="30"/>
    </location>
</feature>
<keyword evidence="3" id="KW-1185">Reference proteome</keyword>
<name>A0ABN2N992_9PSEU</name>
<evidence type="ECO:0000313" key="3">
    <source>
        <dbReference type="Proteomes" id="UP001500449"/>
    </source>
</evidence>
<keyword evidence="1" id="KW-1133">Transmembrane helix</keyword>
<keyword evidence="1" id="KW-0472">Membrane</keyword>